<dbReference type="Proteomes" id="UP000012101">
    <property type="component" value="Unassembled WGS sequence"/>
</dbReference>
<protein>
    <submittedName>
        <fullName evidence="1">Uncharacterized protein</fullName>
    </submittedName>
</protein>
<proteinExistence type="predicted"/>
<dbReference type="AlphaFoldDB" id="M6FPW7"/>
<gene>
    <name evidence="1" type="ORF">LEP1GSC038_1393</name>
</gene>
<evidence type="ECO:0000313" key="2">
    <source>
        <dbReference type="Proteomes" id="UP000012101"/>
    </source>
</evidence>
<accession>M6FPW7</accession>
<comment type="caution">
    <text evidence="1">The sequence shown here is derived from an EMBL/GenBank/DDBJ whole genome shotgun (WGS) entry which is preliminary data.</text>
</comment>
<reference evidence="1 2" key="1">
    <citation type="submission" date="2013-01" db="EMBL/GenBank/DDBJ databases">
        <authorList>
            <person name="Harkins D.M."/>
            <person name="Durkin A.S."/>
            <person name="Brinkac L.M."/>
            <person name="Haft D.H."/>
            <person name="Selengut J.D."/>
            <person name="Sanka R."/>
            <person name="DePew J."/>
            <person name="Purushe J."/>
            <person name="Hospenthal D.R."/>
            <person name="Murray C.K."/>
            <person name="Pimentel G."/>
            <person name="Wasfy M."/>
            <person name="Vinetz J.M."/>
            <person name="Sutton G.G."/>
            <person name="Nierman W.C."/>
            <person name="Fouts D.E."/>
        </authorList>
    </citation>
    <scope>NUCLEOTIDE SEQUENCE [LARGE SCALE GENOMIC DNA]</scope>
    <source>
        <strain evidence="1 2">2006001855</strain>
    </source>
</reference>
<evidence type="ECO:0000313" key="1">
    <source>
        <dbReference type="EMBL" id="EMM73167.1"/>
    </source>
</evidence>
<dbReference type="EMBL" id="AFJM02000029">
    <property type="protein sequence ID" value="EMM73167.1"/>
    <property type="molecule type" value="Genomic_DNA"/>
</dbReference>
<name>M6FPW7_9LEPT</name>
<dbReference type="PANTHER" id="PTHR33877:SF2">
    <property type="entry name" value="OS07G0170200 PROTEIN"/>
    <property type="match status" value="1"/>
</dbReference>
<dbReference type="PANTHER" id="PTHR33877">
    <property type="entry name" value="SLL1193 PROTEIN"/>
    <property type="match status" value="1"/>
</dbReference>
<organism evidence="1 2">
    <name type="scientific">Leptospira weilii str. 2006001855</name>
    <dbReference type="NCBI Taxonomy" id="996804"/>
    <lineage>
        <taxon>Bacteria</taxon>
        <taxon>Pseudomonadati</taxon>
        <taxon>Spirochaetota</taxon>
        <taxon>Spirochaetia</taxon>
        <taxon>Leptospirales</taxon>
        <taxon>Leptospiraceae</taxon>
        <taxon>Leptospira</taxon>
    </lineage>
</organism>
<dbReference type="InterPro" id="IPR052892">
    <property type="entry name" value="NA-targeting_endonuclease"/>
</dbReference>
<sequence>MLNAGYVPIGIRSVKDALILIILEKAQLIKDDKNFLIRSEKLKFTAPRIILLRDYYRVPPRKDRVSRENIFQRDNYHCVYCEKNFQVQSSLSTT</sequence>